<feature type="compositionally biased region" description="Basic and acidic residues" evidence="10">
    <location>
        <begin position="91"/>
        <end position="102"/>
    </location>
</feature>
<feature type="repeat" description="WD" evidence="9">
    <location>
        <begin position="290"/>
        <end position="331"/>
    </location>
</feature>
<evidence type="ECO:0000256" key="9">
    <source>
        <dbReference type="PROSITE-ProRule" id="PRU00221"/>
    </source>
</evidence>
<dbReference type="PROSITE" id="PS50294">
    <property type="entry name" value="WD_REPEATS_REGION"/>
    <property type="match status" value="3"/>
</dbReference>
<dbReference type="InterPro" id="IPR020472">
    <property type="entry name" value="WD40_PAC1"/>
</dbReference>
<keyword evidence="7" id="KW-0539">Nucleus</keyword>
<feature type="region of interest" description="Disordered" evidence="10">
    <location>
        <begin position="91"/>
        <end position="192"/>
    </location>
</feature>
<dbReference type="FunFam" id="2.130.10.10:FF:000034">
    <property type="entry name" value="Pre-mRNA-processing factor 17, putative"/>
    <property type="match status" value="1"/>
</dbReference>
<evidence type="ECO:0000256" key="10">
    <source>
        <dbReference type="SAM" id="MobiDB-lite"/>
    </source>
</evidence>
<dbReference type="GO" id="GO:0003729">
    <property type="term" value="F:mRNA binding"/>
    <property type="evidence" value="ECO:0007669"/>
    <property type="project" value="TreeGrafter"/>
</dbReference>
<accession>A0A5N6KRG7</accession>
<reference evidence="11 12" key="1">
    <citation type="submission" date="2019-06" db="EMBL/GenBank/DDBJ databases">
        <title>A chromosomal-level reference genome of Carpinus fangiana (Coryloideae, Betulaceae).</title>
        <authorList>
            <person name="Yang X."/>
            <person name="Wang Z."/>
            <person name="Zhang L."/>
            <person name="Hao G."/>
            <person name="Liu J."/>
            <person name="Yang Y."/>
        </authorList>
    </citation>
    <scope>NUCLEOTIDE SEQUENCE [LARGE SCALE GENOMIC DNA]</scope>
    <source>
        <strain evidence="11">Cfa_2016G</strain>
        <tissue evidence="11">Leaf</tissue>
    </source>
</reference>
<dbReference type="GO" id="GO:0000398">
    <property type="term" value="P:mRNA splicing, via spliceosome"/>
    <property type="evidence" value="ECO:0007669"/>
    <property type="project" value="InterPro"/>
</dbReference>
<dbReference type="InterPro" id="IPR032847">
    <property type="entry name" value="PRPF17"/>
</dbReference>
<evidence type="ECO:0000256" key="1">
    <source>
        <dbReference type="ARBA" id="ARBA00004123"/>
    </source>
</evidence>
<dbReference type="InterPro" id="IPR036322">
    <property type="entry name" value="WD40_repeat_dom_sf"/>
</dbReference>
<keyword evidence="12" id="KW-1185">Reference proteome</keyword>
<keyword evidence="2 9" id="KW-0853">WD repeat</keyword>
<keyword evidence="4" id="KW-0747">Spliceosome</keyword>
<dbReference type="PANTHER" id="PTHR43979:SF1">
    <property type="entry name" value="PRE-MRNA-PROCESSING FACTOR 17"/>
    <property type="match status" value="1"/>
</dbReference>
<dbReference type="EMBL" id="VIBQ01000009">
    <property type="protein sequence ID" value="KAB8337117.1"/>
    <property type="molecule type" value="Genomic_DNA"/>
</dbReference>
<feature type="repeat" description="WD" evidence="9">
    <location>
        <begin position="510"/>
        <end position="543"/>
    </location>
</feature>
<feature type="compositionally biased region" description="Acidic residues" evidence="10">
    <location>
        <begin position="137"/>
        <end position="162"/>
    </location>
</feature>
<evidence type="ECO:0000256" key="3">
    <source>
        <dbReference type="ARBA" id="ARBA00022664"/>
    </source>
</evidence>
<evidence type="ECO:0000256" key="2">
    <source>
        <dbReference type="ARBA" id="ARBA00022574"/>
    </source>
</evidence>
<dbReference type="PANTHER" id="PTHR43979">
    <property type="entry name" value="PRE-MRNA-PROCESSING FACTOR 17"/>
    <property type="match status" value="1"/>
</dbReference>
<dbReference type="SMART" id="SM00320">
    <property type="entry name" value="WD40"/>
    <property type="match status" value="6"/>
</dbReference>
<organism evidence="11 12">
    <name type="scientific">Carpinus fangiana</name>
    <dbReference type="NCBI Taxonomy" id="176857"/>
    <lineage>
        <taxon>Eukaryota</taxon>
        <taxon>Viridiplantae</taxon>
        <taxon>Streptophyta</taxon>
        <taxon>Embryophyta</taxon>
        <taxon>Tracheophyta</taxon>
        <taxon>Spermatophyta</taxon>
        <taxon>Magnoliopsida</taxon>
        <taxon>eudicotyledons</taxon>
        <taxon>Gunneridae</taxon>
        <taxon>Pentapetalae</taxon>
        <taxon>rosids</taxon>
        <taxon>fabids</taxon>
        <taxon>Fagales</taxon>
        <taxon>Betulaceae</taxon>
        <taxon>Carpinus</taxon>
    </lineage>
</organism>
<feature type="repeat" description="WD" evidence="9">
    <location>
        <begin position="377"/>
        <end position="409"/>
    </location>
</feature>
<evidence type="ECO:0000313" key="12">
    <source>
        <dbReference type="Proteomes" id="UP000327013"/>
    </source>
</evidence>
<dbReference type="Gene3D" id="2.130.10.10">
    <property type="entry name" value="YVTN repeat-like/Quinoprotein amine dehydrogenase"/>
    <property type="match status" value="1"/>
</dbReference>
<dbReference type="PROSITE" id="PS50082">
    <property type="entry name" value="WD_REPEATS_2"/>
    <property type="match status" value="3"/>
</dbReference>
<evidence type="ECO:0000256" key="7">
    <source>
        <dbReference type="ARBA" id="ARBA00023242"/>
    </source>
</evidence>
<evidence type="ECO:0000256" key="5">
    <source>
        <dbReference type="ARBA" id="ARBA00022737"/>
    </source>
</evidence>
<dbReference type="PRINTS" id="PR00320">
    <property type="entry name" value="GPROTEINBRPT"/>
</dbReference>
<evidence type="ECO:0000256" key="8">
    <source>
        <dbReference type="ARBA" id="ARBA00068146"/>
    </source>
</evidence>
<dbReference type="GO" id="GO:0071013">
    <property type="term" value="C:catalytic step 2 spliceosome"/>
    <property type="evidence" value="ECO:0007669"/>
    <property type="project" value="InterPro"/>
</dbReference>
<dbReference type="SUPFAM" id="SSF50978">
    <property type="entry name" value="WD40 repeat-like"/>
    <property type="match status" value="1"/>
</dbReference>
<dbReference type="InterPro" id="IPR015943">
    <property type="entry name" value="WD40/YVTN_repeat-like_dom_sf"/>
</dbReference>
<dbReference type="Pfam" id="PF00400">
    <property type="entry name" value="WD40"/>
    <property type="match status" value="5"/>
</dbReference>
<keyword evidence="5" id="KW-0677">Repeat</keyword>
<feature type="compositionally biased region" description="Basic and acidic residues" evidence="10">
    <location>
        <begin position="127"/>
        <end position="136"/>
    </location>
</feature>
<proteinExistence type="predicted"/>
<evidence type="ECO:0000313" key="11">
    <source>
        <dbReference type="EMBL" id="KAB8337117.1"/>
    </source>
</evidence>
<name>A0A5N6KRG7_9ROSI</name>
<keyword evidence="3" id="KW-0507">mRNA processing</keyword>
<evidence type="ECO:0000256" key="6">
    <source>
        <dbReference type="ARBA" id="ARBA00023187"/>
    </source>
</evidence>
<dbReference type="InterPro" id="IPR001680">
    <property type="entry name" value="WD40_rpt"/>
</dbReference>
<gene>
    <name evidence="11" type="ORF">FH972_021421</name>
</gene>
<dbReference type="OrthoDB" id="10257301at2759"/>
<dbReference type="AlphaFoldDB" id="A0A5N6KRG7"/>
<protein>
    <recommendedName>
        <fullName evidence="8">Pre-mRNA-processing factor 17</fullName>
    </recommendedName>
</protein>
<dbReference type="Proteomes" id="UP000327013">
    <property type="component" value="Unassembled WGS sequence"/>
</dbReference>
<feature type="region of interest" description="Disordered" evidence="10">
    <location>
        <begin position="1"/>
        <end position="39"/>
    </location>
</feature>
<sequence length="543" mass="60601">MNIQDMFERNASPCETDGFPWNRAPPPSAGCGNPPRRSRKVVDRVDGFSTTSLTDAYIMALVRKENNPTGKVPTGLADEVVISEASFRSAHREFERNKDPNSKKRKREGKGDSSVVFGEGSYRGPWRKYEEYRPDAEEGDNDDDLEEVEVEVSGSEDDDGGYLEDSIAPQPAAPTSKAGTAYEDTGDGSERTEFLGSEEYDYQGRSVIMHADLTLGIDLRGDMPPIEERKNFHPKKLIHTFRHPDKGHEKRPITATRFFPSSGHVLLTAGADSKILIWDAFHDRRLLRSYLGHTKSISDVDYSPSGRQFLSASFDRSMKQWDTETGACIAQFSTGATPHCIRWNPSQPAEFLAGMSDKKIVQFDVRADAGRKPVQEYDHHLQAVNTITFCDEDRRFITTSDDRSLRAWEYGIPVPIKLVSDPSMYPLVRGCPHPSGKTVLYQAGDNQIVAYDTSKFRQSRKKSWRGMNTAGHAVDVAVSPDGGIVASGDSGGYLCLYDYKTCKMWHKIQTSKEGAAVLRVAWQPRETSKVVTGSLDGSVKYWD</sequence>
<evidence type="ECO:0000256" key="4">
    <source>
        <dbReference type="ARBA" id="ARBA00022728"/>
    </source>
</evidence>
<comment type="caution">
    <text evidence="11">The sequence shown here is derived from an EMBL/GenBank/DDBJ whole genome shotgun (WGS) entry which is preliminary data.</text>
</comment>
<comment type="subcellular location">
    <subcellularLocation>
        <location evidence="1">Nucleus</location>
    </subcellularLocation>
</comment>
<dbReference type="CDD" id="cd00200">
    <property type="entry name" value="WD40"/>
    <property type="match status" value="1"/>
</dbReference>
<keyword evidence="6" id="KW-0508">mRNA splicing</keyword>